<name>A8MDR6_CALMQ</name>
<dbReference type="Pfam" id="PF01988">
    <property type="entry name" value="VIT1"/>
    <property type="match status" value="1"/>
</dbReference>
<reference evidence="6 7" key="1">
    <citation type="submission" date="2007-10" db="EMBL/GenBank/DDBJ databases">
        <title>Complete sequence of Caldivirga maquilingensis IC-167.</title>
        <authorList>
            <consortium name="US DOE Joint Genome Institute"/>
            <person name="Copeland A."/>
            <person name="Lucas S."/>
            <person name="Lapidus A."/>
            <person name="Barry K."/>
            <person name="Glavina del Rio T."/>
            <person name="Dalin E."/>
            <person name="Tice H."/>
            <person name="Pitluck S."/>
            <person name="Saunders E."/>
            <person name="Brettin T."/>
            <person name="Bruce D."/>
            <person name="Detter J.C."/>
            <person name="Han C."/>
            <person name="Schmutz J."/>
            <person name="Larimer F."/>
            <person name="Land M."/>
            <person name="Hauser L."/>
            <person name="Kyrpides N."/>
            <person name="Ivanova N."/>
            <person name="Biddle J.F."/>
            <person name="Zhang Z."/>
            <person name="Fitz-Gibbon S.T."/>
            <person name="Lowe T.M."/>
            <person name="Saltikov C."/>
            <person name="House C.H."/>
            <person name="Richardson P."/>
        </authorList>
    </citation>
    <scope>NUCLEOTIDE SEQUENCE [LARGE SCALE GENOMIC DNA]</scope>
    <source>
        <strain evidence="7">ATCC 700844 / DSM 13496 / JCM 10307 / IC-167</strain>
    </source>
</reference>
<evidence type="ECO:0000256" key="2">
    <source>
        <dbReference type="ARBA" id="ARBA00022692"/>
    </source>
</evidence>
<gene>
    <name evidence="6" type="ordered locus">Cmaq_1094</name>
</gene>
<dbReference type="AlphaFoldDB" id="A8MDR6"/>
<proteinExistence type="predicted"/>
<feature type="transmembrane region" description="Helical" evidence="5">
    <location>
        <begin position="154"/>
        <end position="175"/>
    </location>
</feature>
<dbReference type="KEGG" id="cma:Cmaq_1094"/>
<dbReference type="SUPFAM" id="SSF47240">
    <property type="entry name" value="Ferritin-like"/>
    <property type="match status" value="1"/>
</dbReference>
<dbReference type="HOGENOM" id="CLU_065373_0_0_2"/>
<feature type="transmembrane region" description="Helical" evidence="5">
    <location>
        <begin position="290"/>
        <end position="309"/>
    </location>
</feature>
<protein>
    <recommendedName>
        <fullName evidence="8">Rubrerythrin diiron-binding domain-containing protein</fullName>
    </recommendedName>
</protein>
<evidence type="ECO:0000313" key="7">
    <source>
        <dbReference type="Proteomes" id="UP000001137"/>
    </source>
</evidence>
<dbReference type="EMBL" id="CP000852">
    <property type="protein sequence ID" value="ABW01922.1"/>
    <property type="molecule type" value="Genomic_DNA"/>
</dbReference>
<dbReference type="GO" id="GO:0012505">
    <property type="term" value="C:endomembrane system"/>
    <property type="evidence" value="ECO:0007669"/>
    <property type="project" value="UniProtKB-SubCell"/>
</dbReference>
<evidence type="ECO:0000256" key="5">
    <source>
        <dbReference type="SAM" id="Phobius"/>
    </source>
</evidence>
<accession>A8MDR6</accession>
<feature type="transmembrane region" description="Helical" evidence="5">
    <location>
        <begin position="181"/>
        <end position="205"/>
    </location>
</feature>
<keyword evidence="7" id="KW-1185">Reference proteome</keyword>
<dbReference type="InterPro" id="IPR039376">
    <property type="entry name" value="Ferritin_CCC1_N"/>
</dbReference>
<dbReference type="STRING" id="397948.Cmaq_1094"/>
<evidence type="ECO:0000313" key="6">
    <source>
        <dbReference type="EMBL" id="ABW01922.1"/>
    </source>
</evidence>
<keyword evidence="2 5" id="KW-0812">Transmembrane</keyword>
<dbReference type="CDD" id="cd01044">
    <property type="entry name" value="Ferritin_CCC1_N"/>
    <property type="match status" value="1"/>
</dbReference>
<evidence type="ECO:0000256" key="4">
    <source>
        <dbReference type="ARBA" id="ARBA00023136"/>
    </source>
</evidence>
<keyword evidence="3 5" id="KW-1133">Transmembrane helix</keyword>
<organism evidence="6 7">
    <name type="scientific">Caldivirga maquilingensis (strain ATCC 700844 / DSM 13496 / JCM 10307 / IC-167)</name>
    <dbReference type="NCBI Taxonomy" id="397948"/>
    <lineage>
        <taxon>Archaea</taxon>
        <taxon>Thermoproteota</taxon>
        <taxon>Thermoprotei</taxon>
        <taxon>Thermoproteales</taxon>
        <taxon>Thermoproteaceae</taxon>
        <taxon>Caldivirga</taxon>
    </lineage>
</organism>
<dbReference type="eggNOG" id="arCOG01096">
    <property type="taxonomic scope" value="Archaea"/>
</dbReference>
<evidence type="ECO:0008006" key="8">
    <source>
        <dbReference type="Google" id="ProtNLM"/>
    </source>
</evidence>
<comment type="subcellular location">
    <subcellularLocation>
        <location evidence="1">Endomembrane system</location>
        <topology evidence="1">Multi-pass membrane protein</topology>
    </subcellularLocation>
</comment>
<keyword evidence="4 5" id="KW-0472">Membrane</keyword>
<dbReference type="InterPro" id="IPR008217">
    <property type="entry name" value="Ccc1_fam"/>
</dbReference>
<dbReference type="InterPro" id="IPR009078">
    <property type="entry name" value="Ferritin-like_SF"/>
</dbReference>
<feature type="transmembrane region" description="Helical" evidence="5">
    <location>
        <begin position="315"/>
        <end position="337"/>
    </location>
</feature>
<feature type="transmembrane region" description="Helical" evidence="5">
    <location>
        <begin position="349"/>
        <end position="369"/>
    </location>
</feature>
<dbReference type="GO" id="GO:0005384">
    <property type="term" value="F:manganese ion transmembrane transporter activity"/>
    <property type="evidence" value="ECO:0007669"/>
    <property type="project" value="InterPro"/>
</dbReference>
<dbReference type="PANTHER" id="PTHR31851">
    <property type="entry name" value="FE(2+)/MN(2+) TRANSPORTER PCL1"/>
    <property type="match status" value="1"/>
</dbReference>
<dbReference type="Proteomes" id="UP000001137">
    <property type="component" value="Chromosome"/>
</dbReference>
<dbReference type="GO" id="GO:0030026">
    <property type="term" value="P:intracellular manganese ion homeostasis"/>
    <property type="evidence" value="ECO:0007669"/>
    <property type="project" value="InterPro"/>
</dbReference>
<evidence type="ECO:0000256" key="3">
    <source>
        <dbReference type="ARBA" id="ARBA00022989"/>
    </source>
</evidence>
<evidence type="ECO:0000256" key="1">
    <source>
        <dbReference type="ARBA" id="ARBA00004127"/>
    </source>
</evidence>
<sequence>MAAMSQHSEVMGNIDYVGFYKDELTDYYVYSTLARVERNKDRRSALMEIASTELRHAKYWEARARELGLSVGEFKVPWLKIIFYLTLRLLFGLAVVIRLREREEDEAIVRYVNARDVVKDPALDEIIKDEVIHEDYFIEEATKMSERFNNIRDFIYGMSDGLVEVMAALAGLVPVVVNPLLIAMAGLIVGVAGTISMSIGAYMSVKAQSELMNYRVNKVKTALRVMPISTVTDKVLDILKSSGVPEEKARSIARELSEYKDAVSDMVITRELGYVESTENAAKSAVSTGVSYIIGAALVILPFPTIGLVNRYAALFTSIVLMIIATSVAGVFTAASSNAKMRSVIARNVGLSLLALTVTYLVGSLAHALGATVT</sequence>